<accession>A0ABV1S8M8</accession>
<evidence type="ECO:0000313" key="3">
    <source>
        <dbReference type="Proteomes" id="UP001467674"/>
    </source>
</evidence>
<dbReference type="Pfam" id="PF09862">
    <property type="entry name" value="DUF2089"/>
    <property type="match status" value="1"/>
</dbReference>
<keyword evidence="3" id="KW-1185">Reference proteome</keyword>
<protein>
    <submittedName>
        <fullName evidence="2">DUF2089 family protein</fullName>
    </submittedName>
</protein>
<evidence type="ECO:0000259" key="1">
    <source>
        <dbReference type="Pfam" id="PF09862"/>
    </source>
</evidence>
<gene>
    <name evidence="2" type="ORF">ABQG71_17160</name>
</gene>
<proteinExistence type="predicted"/>
<dbReference type="InterPro" id="IPR018658">
    <property type="entry name" value="DUF2089"/>
</dbReference>
<reference evidence="2 3" key="1">
    <citation type="submission" date="2024-06" db="EMBL/GenBank/DDBJ databases">
        <title>Construction of an artificial bacterial consortium using nitrogen cycle bacteria from Cuatro Cienegas Basin and a mangrove forest.</title>
        <authorList>
            <person name="Aguilera-Najera D."/>
            <person name="Marquez-Cianci L."/>
            <person name="Martinez-Perez E."/>
            <person name="Rosas-Barrera M."/>
            <person name="Rodriguez-Cruz U.E."/>
            <person name="Tapia-Lopez R."/>
            <person name="Eguiarte L.E."/>
            <person name="Souza-Saldivar V."/>
        </authorList>
    </citation>
    <scope>NUCLEOTIDE SEQUENCE [LARGE SCALE GENOMIC DNA]</scope>
    <source>
        <strain evidence="2 3">S14-15</strain>
    </source>
</reference>
<organism evidence="2 3">
    <name type="scientific">Bacillus altitudinis</name>
    <dbReference type="NCBI Taxonomy" id="293387"/>
    <lineage>
        <taxon>Bacteria</taxon>
        <taxon>Bacillati</taxon>
        <taxon>Bacillota</taxon>
        <taxon>Bacilli</taxon>
        <taxon>Bacillales</taxon>
        <taxon>Bacillaceae</taxon>
        <taxon>Bacillus</taxon>
    </lineage>
</organism>
<name>A0ABV1S8M8_BACAB</name>
<dbReference type="RefSeq" id="WP_081123900.1">
    <property type="nucleotide sequence ID" value="NZ_JAKRPK010000021.1"/>
</dbReference>
<feature type="domain" description="DUF2089" evidence="1">
    <location>
        <begin position="13"/>
        <end position="56"/>
    </location>
</feature>
<evidence type="ECO:0000313" key="2">
    <source>
        <dbReference type="EMBL" id="MER3122901.1"/>
    </source>
</evidence>
<sequence>MEKDIPTWILSVDSEDREFIRKFILSSGSLKQMAKDYDVSYPTVRTRLDRIIQLIRLNETLEQETLIKYVKKLAIEEKISLEVAKNIIEKYKAERDED</sequence>
<comment type="caution">
    <text evidence="2">The sequence shown here is derived from an EMBL/GenBank/DDBJ whole genome shotgun (WGS) entry which is preliminary data.</text>
</comment>
<dbReference type="EMBL" id="JBEOME010000011">
    <property type="protein sequence ID" value="MER3122901.1"/>
    <property type="molecule type" value="Genomic_DNA"/>
</dbReference>
<dbReference type="Proteomes" id="UP001467674">
    <property type="component" value="Unassembled WGS sequence"/>
</dbReference>